<dbReference type="AlphaFoldDB" id="A0A9N9E7R0"/>
<gene>
    <name evidence="1" type="ORF">DERYTH_LOCUS10864</name>
</gene>
<protein>
    <submittedName>
        <fullName evidence="1">10352_t:CDS:1</fullName>
    </submittedName>
</protein>
<dbReference type="OrthoDB" id="2391941at2759"/>
<proteinExistence type="predicted"/>
<dbReference type="InterPro" id="IPR036404">
    <property type="entry name" value="Jacalin-like_lectin_dom_sf"/>
</dbReference>
<evidence type="ECO:0000313" key="1">
    <source>
        <dbReference type="EMBL" id="CAG8664012.1"/>
    </source>
</evidence>
<keyword evidence="2" id="KW-1185">Reference proteome</keyword>
<accession>A0A9N9E7R0</accession>
<dbReference type="EMBL" id="CAJVPY010006505">
    <property type="protein sequence ID" value="CAG8664012.1"/>
    <property type="molecule type" value="Genomic_DNA"/>
</dbReference>
<reference evidence="1" key="1">
    <citation type="submission" date="2021-06" db="EMBL/GenBank/DDBJ databases">
        <authorList>
            <person name="Kallberg Y."/>
            <person name="Tangrot J."/>
            <person name="Rosling A."/>
        </authorList>
    </citation>
    <scope>NUCLEOTIDE SEQUENCE</scope>
    <source>
        <strain evidence="1">MA453B</strain>
    </source>
</reference>
<evidence type="ECO:0000313" key="2">
    <source>
        <dbReference type="Proteomes" id="UP000789405"/>
    </source>
</evidence>
<organism evidence="1 2">
    <name type="scientific">Dentiscutata erythropus</name>
    <dbReference type="NCBI Taxonomy" id="1348616"/>
    <lineage>
        <taxon>Eukaryota</taxon>
        <taxon>Fungi</taxon>
        <taxon>Fungi incertae sedis</taxon>
        <taxon>Mucoromycota</taxon>
        <taxon>Glomeromycotina</taxon>
        <taxon>Glomeromycetes</taxon>
        <taxon>Diversisporales</taxon>
        <taxon>Gigasporaceae</taxon>
        <taxon>Dentiscutata</taxon>
    </lineage>
</organism>
<dbReference type="Proteomes" id="UP000789405">
    <property type="component" value="Unassembled WGS sequence"/>
</dbReference>
<comment type="caution">
    <text evidence="1">The sequence shown here is derived from an EMBL/GenBank/DDBJ whole genome shotgun (WGS) entry which is preliminary data.</text>
</comment>
<name>A0A9N9E7R0_9GLOM</name>
<dbReference type="SUPFAM" id="SSF51101">
    <property type="entry name" value="Mannose-binding lectins"/>
    <property type="match status" value="1"/>
</dbReference>
<sequence>MSWDTRITEFINIISKDTSECAELIADLITRYFPENESDIFTQLPERSQNVFKRDEVEKELGQDITKEIKQNLIEYRDASSKRSEYMTNLVKRCDIFYNNLITGKNKNNINLIPIAITYSIMHLAILKERSTYHKEIYKTNKSDETYDSDLKRKVQDIETDQAAIARYTEMCNRSNSRLFNEAKAEFMKMYMNTFALDKFLPNNSNAPTIAPNREIGTLIFGIYGNDTFPDGDHGPDDHGKLNPLGDVKRDVITGFNVHAGFYLDCLTVKFKNQDAFSAGNEKGGEATTIRGLNAKHNYVIGVDVYFRDEVVSAIRFYMSDGQITEVLGNGEKIQKKTDQVNCGLYHTDFKLVGVQMAEANSDKYAHNRCVGHISFIFEHMRIAD</sequence>